<dbReference type="EMBL" id="FTNC01000023">
    <property type="protein sequence ID" value="SIR38410.1"/>
    <property type="molecule type" value="Genomic_DNA"/>
</dbReference>
<dbReference type="GO" id="GO:0005886">
    <property type="term" value="C:plasma membrane"/>
    <property type="evidence" value="ECO:0007669"/>
    <property type="project" value="UniProtKB-SubCell"/>
</dbReference>
<evidence type="ECO:0000256" key="6">
    <source>
        <dbReference type="ARBA" id="ARBA00022989"/>
    </source>
</evidence>
<proteinExistence type="inferred from homology"/>
<comment type="subcellular location">
    <subcellularLocation>
        <location evidence="1">Cell inner membrane</location>
        <topology evidence="1">Multi-pass membrane protein</topology>
    </subcellularLocation>
</comment>
<accession>A0A1N7AGX3</accession>
<keyword evidence="2" id="KW-0813">Transport</keyword>
<keyword evidence="12" id="KW-1185">Reference proteome</keyword>
<keyword evidence="7 9" id="KW-0472">Membrane</keyword>
<name>A0A1N7AGX3_9FIRM</name>
<evidence type="ECO:0000256" key="8">
    <source>
        <dbReference type="ARBA" id="ARBA00038436"/>
    </source>
</evidence>
<dbReference type="GO" id="GO:0015740">
    <property type="term" value="P:C4-dicarboxylate transport"/>
    <property type="evidence" value="ECO:0007669"/>
    <property type="project" value="TreeGrafter"/>
</dbReference>
<keyword evidence="3" id="KW-1003">Cell membrane</keyword>
<dbReference type="RefSeq" id="WP_076545790.1">
    <property type="nucleotide sequence ID" value="NZ_FTNC01000023.1"/>
</dbReference>
<sequence>MGKTSIFDKLENFGDWLGKITLFIVIILTGILVITVLTGVFFRYIIRDSLSWTEELARYLMIWAALLAVSVGIKDKEHVGIQLLIKQFPPIITKLITFVVYVITIVFLTVLTFKGYQVAVKAQNQLSLALNISMFWPLMSIPVSGFLAIIQQFIQLLLIFKPGMKISDILGETEVDEALREVKEVQIETEKGQE</sequence>
<feature type="transmembrane region" description="Helical" evidence="9">
    <location>
        <begin position="95"/>
        <end position="116"/>
    </location>
</feature>
<evidence type="ECO:0000256" key="1">
    <source>
        <dbReference type="ARBA" id="ARBA00004429"/>
    </source>
</evidence>
<keyword evidence="5 9" id="KW-0812">Transmembrane</keyword>
<comment type="similarity">
    <text evidence="8">Belongs to the TRAP transporter small permease family.</text>
</comment>
<keyword evidence="4" id="KW-0997">Cell inner membrane</keyword>
<evidence type="ECO:0000256" key="7">
    <source>
        <dbReference type="ARBA" id="ARBA00023136"/>
    </source>
</evidence>
<feature type="transmembrane region" description="Helical" evidence="9">
    <location>
        <begin position="20"/>
        <end position="44"/>
    </location>
</feature>
<reference evidence="12" key="1">
    <citation type="submission" date="2017-01" db="EMBL/GenBank/DDBJ databases">
        <authorList>
            <person name="Varghese N."/>
            <person name="Submissions S."/>
        </authorList>
    </citation>
    <scope>NUCLEOTIDE SEQUENCE [LARGE SCALE GENOMIC DNA]</scope>
    <source>
        <strain evidence="12">ATCC 700103</strain>
    </source>
</reference>
<evidence type="ECO:0000313" key="12">
    <source>
        <dbReference type="Proteomes" id="UP000185669"/>
    </source>
</evidence>
<keyword evidence="6 9" id="KW-1133">Transmembrane helix</keyword>
<evidence type="ECO:0000256" key="4">
    <source>
        <dbReference type="ARBA" id="ARBA00022519"/>
    </source>
</evidence>
<dbReference type="Proteomes" id="UP000185669">
    <property type="component" value="Unassembled WGS sequence"/>
</dbReference>
<dbReference type="AlphaFoldDB" id="A0A1N7AGX3"/>
<evidence type="ECO:0000313" key="11">
    <source>
        <dbReference type="EMBL" id="SIR38410.1"/>
    </source>
</evidence>
<dbReference type="PANTHER" id="PTHR35011">
    <property type="entry name" value="2,3-DIKETO-L-GULONATE TRAP TRANSPORTER SMALL PERMEASE PROTEIN YIAM"/>
    <property type="match status" value="1"/>
</dbReference>
<gene>
    <name evidence="11" type="ORF">SAMN05421834_12326</name>
</gene>
<protein>
    <submittedName>
        <fullName evidence="11">TRAP-type C4-dicarboxylate transport system, small permease component</fullName>
    </submittedName>
</protein>
<evidence type="ECO:0000256" key="3">
    <source>
        <dbReference type="ARBA" id="ARBA00022475"/>
    </source>
</evidence>
<feature type="domain" description="Tripartite ATP-independent periplasmic transporters DctQ component" evidence="10">
    <location>
        <begin position="32"/>
        <end position="158"/>
    </location>
</feature>
<evidence type="ECO:0000256" key="9">
    <source>
        <dbReference type="SAM" id="Phobius"/>
    </source>
</evidence>
<evidence type="ECO:0000256" key="5">
    <source>
        <dbReference type="ARBA" id="ARBA00022692"/>
    </source>
</evidence>
<organism evidence="11 12">
    <name type="scientific">Halanaerobium kushneri</name>
    <dbReference type="NCBI Taxonomy" id="56779"/>
    <lineage>
        <taxon>Bacteria</taxon>
        <taxon>Bacillati</taxon>
        <taxon>Bacillota</taxon>
        <taxon>Clostridia</taxon>
        <taxon>Halanaerobiales</taxon>
        <taxon>Halanaerobiaceae</taxon>
        <taxon>Halanaerobium</taxon>
    </lineage>
</organism>
<dbReference type="InterPro" id="IPR007387">
    <property type="entry name" value="TRAP_DctQ"/>
</dbReference>
<evidence type="ECO:0000256" key="2">
    <source>
        <dbReference type="ARBA" id="ARBA00022448"/>
    </source>
</evidence>
<dbReference type="PANTHER" id="PTHR35011:SF10">
    <property type="entry name" value="TRAP TRANSPORTER SMALL PERMEASE PROTEIN"/>
    <property type="match status" value="1"/>
</dbReference>
<dbReference type="InterPro" id="IPR055348">
    <property type="entry name" value="DctQ"/>
</dbReference>
<dbReference type="GO" id="GO:0022857">
    <property type="term" value="F:transmembrane transporter activity"/>
    <property type="evidence" value="ECO:0007669"/>
    <property type="project" value="TreeGrafter"/>
</dbReference>
<evidence type="ECO:0000259" key="10">
    <source>
        <dbReference type="Pfam" id="PF04290"/>
    </source>
</evidence>
<feature type="transmembrane region" description="Helical" evidence="9">
    <location>
        <begin position="56"/>
        <end position="74"/>
    </location>
</feature>
<dbReference type="STRING" id="56779.SAMN05421834_12326"/>
<dbReference type="Pfam" id="PF04290">
    <property type="entry name" value="DctQ"/>
    <property type="match status" value="1"/>
</dbReference>
<feature type="transmembrane region" description="Helical" evidence="9">
    <location>
        <begin position="136"/>
        <end position="160"/>
    </location>
</feature>
<dbReference type="OrthoDB" id="9814265at2"/>